<dbReference type="OrthoDB" id="9784166at2"/>
<dbReference type="KEGG" id="slr:L21SP2_1232"/>
<dbReference type="NCBIfam" id="TIGR03725">
    <property type="entry name" value="T6A_YeaZ"/>
    <property type="match status" value="1"/>
</dbReference>
<dbReference type="Pfam" id="PF00814">
    <property type="entry name" value="TsaD"/>
    <property type="match status" value="1"/>
</dbReference>
<dbReference type="eggNOG" id="COG1214">
    <property type="taxonomic scope" value="Bacteria"/>
</dbReference>
<accession>V5WFS4</accession>
<organism evidence="2 3">
    <name type="scientific">Salinispira pacifica</name>
    <dbReference type="NCBI Taxonomy" id="1307761"/>
    <lineage>
        <taxon>Bacteria</taxon>
        <taxon>Pseudomonadati</taxon>
        <taxon>Spirochaetota</taxon>
        <taxon>Spirochaetia</taxon>
        <taxon>Spirochaetales</taxon>
        <taxon>Spirochaetaceae</taxon>
        <taxon>Salinispira</taxon>
    </lineage>
</organism>
<dbReference type="InterPro" id="IPR000905">
    <property type="entry name" value="Gcp-like_dom"/>
</dbReference>
<dbReference type="SUPFAM" id="SSF53067">
    <property type="entry name" value="Actin-like ATPase domain"/>
    <property type="match status" value="1"/>
</dbReference>
<reference evidence="2 3" key="1">
    <citation type="journal article" date="2015" name="Stand. Genomic Sci.">
        <title>Complete genome sequence and description of Salinispira pacifica gen. nov., sp. nov., a novel spirochaete isolated form a hypersaline microbial mat.</title>
        <authorList>
            <person name="Ben Hania W."/>
            <person name="Joseph M."/>
            <person name="Schumann P."/>
            <person name="Bunk B."/>
            <person name="Fiebig A."/>
            <person name="Sproer C."/>
            <person name="Klenk H.P."/>
            <person name="Fardeau M.L."/>
            <person name="Spring S."/>
        </authorList>
    </citation>
    <scope>NUCLEOTIDE SEQUENCE [LARGE SCALE GENOMIC DNA]</scope>
    <source>
        <strain evidence="2 3">L21-RPul-D2</strain>
    </source>
</reference>
<gene>
    <name evidence="2" type="ORF">L21SP2_1232</name>
</gene>
<dbReference type="GO" id="GO:0002949">
    <property type="term" value="P:tRNA threonylcarbamoyladenosine modification"/>
    <property type="evidence" value="ECO:0007669"/>
    <property type="project" value="InterPro"/>
</dbReference>
<evidence type="ECO:0000313" key="3">
    <source>
        <dbReference type="Proteomes" id="UP000018680"/>
    </source>
</evidence>
<evidence type="ECO:0000259" key="1">
    <source>
        <dbReference type="Pfam" id="PF00814"/>
    </source>
</evidence>
<evidence type="ECO:0000313" key="2">
    <source>
        <dbReference type="EMBL" id="AHC14633.1"/>
    </source>
</evidence>
<dbReference type="EMBL" id="CP006939">
    <property type="protein sequence ID" value="AHC14633.1"/>
    <property type="molecule type" value="Genomic_DNA"/>
</dbReference>
<dbReference type="Proteomes" id="UP000018680">
    <property type="component" value="Chromosome"/>
</dbReference>
<dbReference type="InterPro" id="IPR043129">
    <property type="entry name" value="ATPase_NBD"/>
</dbReference>
<dbReference type="RefSeq" id="WP_024267557.1">
    <property type="nucleotide sequence ID" value="NC_023035.1"/>
</dbReference>
<dbReference type="STRING" id="1307761.L21SP2_1232"/>
<protein>
    <submittedName>
        <fullName evidence="2">TsaB protein, required for threonylcarbamoyladenosine (T(6)A) formation in tRNA</fullName>
    </submittedName>
</protein>
<dbReference type="InterPro" id="IPR022496">
    <property type="entry name" value="T6A_TsaB"/>
</dbReference>
<proteinExistence type="predicted"/>
<dbReference type="Gene3D" id="3.30.420.40">
    <property type="match status" value="1"/>
</dbReference>
<dbReference type="AlphaFoldDB" id="V5WFS4"/>
<feature type="domain" description="Gcp-like" evidence="1">
    <location>
        <begin position="52"/>
        <end position="143"/>
    </location>
</feature>
<dbReference type="PATRIC" id="fig|1307761.3.peg.1226"/>
<keyword evidence="3" id="KW-1185">Reference proteome</keyword>
<name>V5WFS4_9SPIO</name>
<sequence>MARKNNQSISSETEDGGAFLSLDAGTEYLQLCLSMPGSRGRIRHIRVLDAGLRHVEGMMPEIEKLLSLGGISPGELDGLITGRGPGSFTGLRIAMAAMKGLSSALNIPLISISALDAIAWKYRHSRAMLTAAIDARKSRYYCAAWNFHSSQPIPEPHGNNYREILDYLKDRTVVKAADLLPGEVGIRLNELRHNEPSLNTGGKRESSPEPVSVPIILGGPHGASLAAALNSPEVGSSGAILHVLPFDEWVSSMDELGRLALASGIRDPESLGPEYLRSSEAEIHR</sequence>
<dbReference type="HOGENOM" id="CLU_976241_0_0_12"/>